<feature type="transmembrane region" description="Helical" evidence="1">
    <location>
        <begin position="5"/>
        <end position="26"/>
    </location>
</feature>
<feature type="transmembrane region" description="Helical" evidence="1">
    <location>
        <begin position="75"/>
        <end position="99"/>
    </location>
</feature>
<dbReference type="PANTHER" id="PTHR35335:SF1">
    <property type="entry name" value="UPF0716 PROTEIN FXSA"/>
    <property type="match status" value="1"/>
</dbReference>
<dbReference type="OrthoDB" id="9792788at2"/>
<evidence type="ECO:0000256" key="1">
    <source>
        <dbReference type="SAM" id="Phobius"/>
    </source>
</evidence>
<dbReference type="Proteomes" id="UP000326354">
    <property type="component" value="Chromosome"/>
</dbReference>
<proteinExistence type="predicted"/>
<name>A0A5S9F0Y1_UABAM</name>
<dbReference type="EMBL" id="AP019860">
    <property type="protein sequence ID" value="BBM82057.1"/>
    <property type="molecule type" value="Genomic_DNA"/>
</dbReference>
<reference evidence="2 3" key="1">
    <citation type="submission" date="2019-08" db="EMBL/GenBank/DDBJ databases">
        <title>Complete genome sequence of Candidatus Uab amorphum.</title>
        <authorList>
            <person name="Shiratori T."/>
            <person name="Suzuki S."/>
            <person name="Kakizawa Y."/>
            <person name="Ishida K."/>
        </authorList>
    </citation>
    <scope>NUCLEOTIDE SEQUENCE [LARGE SCALE GENOMIC DNA]</scope>
    <source>
        <strain evidence="2 3">SRT547</strain>
    </source>
</reference>
<accession>A0A5S9F0Y1</accession>
<gene>
    <name evidence="2" type="ORF">UABAM_00400</name>
</gene>
<evidence type="ECO:0000313" key="2">
    <source>
        <dbReference type="EMBL" id="BBM82057.1"/>
    </source>
</evidence>
<dbReference type="RefSeq" id="WP_151966313.1">
    <property type="nucleotide sequence ID" value="NZ_AP019860.1"/>
</dbReference>
<dbReference type="NCBIfam" id="NF008528">
    <property type="entry name" value="PRK11463.1-2"/>
    <property type="match status" value="1"/>
</dbReference>
<keyword evidence="1" id="KW-1133">Transmembrane helix</keyword>
<keyword evidence="1" id="KW-0812">Transmembrane</keyword>
<keyword evidence="3" id="KW-1185">Reference proteome</keyword>
<feature type="transmembrane region" description="Helical" evidence="1">
    <location>
        <begin position="32"/>
        <end position="54"/>
    </location>
</feature>
<dbReference type="Pfam" id="PF04186">
    <property type="entry name" value="FxsA"/>
    <property type="match status" value="1"/>
</dbReference>
<dbReference type="KEGG" id="uam:UABAM_00400"/>
<dbReference type="AlphaFoldDB" id="A0A5S9F0Y1"/>
<sequence>MLNLLLLFTVVPLVDLFLLVYIGKIIGFWETVFIVLATGVSGAVLARSEGVFLLQRIQKDMANGLMPKKDLINGFFLVIGSVLLVTPGVITDIVGFLLIMPGSRDVIRLIVTSRMKRHLKMHAVSFDSNPQEYSDDNVIDAEGTIK</sequence>
<keyword evidence="1" id="KW-0472">Membrane</keyword>
<protein>
    <submittedName>
        <fullName evidence="2">Membrane protein FxsA</fullName>
    </submittedName>
</protein>
<organism evidence="2 3">
    <name type="scientific">Uabimicrobium amorphum</name>
    <dbReference type="NCBI Taxonomy" id="2596890"/>
    <lineage>
        <taxon>Bacteria</taxon>
        <taxon>Pseudomonadati</taxon>
        <taxon>Planctomycetota</taxon>
        <taxon>Candidatus Uabimicrobiia</taxon>
        <taxon>Candidatus Uabimicrobiales</taxon>
        <taxon>Candidatus Uabimicrobiaceae</taxon>
        <taxon>Candidatus Uabimicrobium</taxon>
    </lineage>
</organism>
<dbReference type="PANTHER" id="PTHR35335">
    <property type="entry name" value="UPF0716 PROTEIN FXSA"/>
    <property type="match status" value="1"/>
</dbReference>
<evidence type="ECO:0000313" key="3">
    <source>
        <dbReference type="Proteomes" id="UP000326354"/>
    </source>
</evidence>
<dbReference type="InterPro" id="IPR007313">
    <property type="entry name" value="FxsA"/>
</dbReference>
<dbReference type="GO" id="GO:0016020">
    <property type="term" value="C:membrane"/>
    <property type="evidence" value="ECO:0007669"/>
    <property type="project" value="InterPro"/>
</dbReference>